<dbReference type="FunFam" id="3.90.70.10:FF:000039">
    <property type="entry name" value="Cysteine proteinase 2, putative"/>
    <property type="match status" value="1"/>
</dbReference>
<dbReference type="GO" id="GO:0005764">
    <property type="term" value="C:lysosome"/>
    <property type="evidence" value="ECO:0007669"/>
    <property type="project" value="UniProtKB-SubCell"/>
</dbReference>
<comment type="similarity">
    <text evidence="2">Belongs to the peptidase C1 family.</text>
</comment>
<feature type="region of interest" description="Disordered" evidence="9">
    <location>
        <begin position="300"/>
        <end position="335"/>
    </location>
</feature>
<reference evidence="13 14" key="1">
    <citation type="journal article" date="2011" name="Genome Res.">
        <title>Phylogeny-wide analysis of social amoeba genomes highlights ancient origins for complex intercellular communication.</title>
        <authorList>
            <person name="Heidel A.J."/>
            <person name="Lawal H.M."/>
            <person name="Felder M."/>
            <person name="Schilde C."/>
            <person name="Helps N.R."/>
            <person name="Tunggal B."/>
            <person name="Rivero F."/>
            <person name="John U."/>
            <person name="Schleicher M."/>
            <person name="Eichinger L."/>
            <person name="Platzer M."/>
            <person name="Noegel A.A."/>
            <person name="Schaap P."/>
            <person name="Gloeckner G."/>
        </authorList>
    </citation>
    <scope>NUCLEOTIDE SEQUENCE [LARGE SCALE GENOMIC DNA]</scope>
    <source>
        <strain evidence="14">ATCC 26659 / Pp 5 / PN500</strain>
    </source>
</reference>
<dbReference type="Pfam" id="PF08246">
    <property type="entry name" value="Inhibitor_I29"/>
    <property type="match status" value="1"/>
</dbReference>
<organism evidence="13 14">
    <name type="scientific">Heterostelium pallidum (strain ATCC 26659 / Pp 5 / PN500)</name>
    <name type="common">Cellular slime mold</name>
    <name type="synonym">Polysphondylium pallidum</name>
    <dbReference type="NCBI Taxonomy" id="670386"/>
    <lineage>
        <taxon>Eukaryota</taxon>
        <taxon>Amoebozoa</taxon>
        <taxon>Evosea</taxon>
        <taxon>Eumycetozoa</taxon>
        <taxon>Dictyostelia</taxon>
        <taxon>Acytosteliales</taxon>
        <taxon>Acytosteliaceae</taxon>
        <taxon>Heterostelium</taxon>
    </lineage>
</organism>
<proteinExistence type="inferred from homology"/>
<feature type="chain" id="PRO_5018749696" description="Cysteine proteinase" evidence="10">
    <location>
        <begin position="24"/>
        <end position="387"/>
    </location>
</feature>
<evidence type="ECO:0000256" key="6">
    <source>
        <dbReference type="ARBA" id="ARBA00023145"/>
    </source>
</evidence>
<dbReference type="SMART" id="SM00848">
    <property type="entry name" value="Inhibitor_I29"/>
    <property type="match status" value="1"/>
</dbReference>
<dbReference type="InterPro" id="IPR000668">
    <property type="entry name" value="Peptidase_C1A_C"/>
</dbReference>
<dbReference type="PROSITE" id="PS00639">
    <property type="entry name" value="THIOL_PROTEASE_HIS"/>
    <property type="match status" value="1"/>
</dbReference>
<dbReference type="PANTHER" id="PTHR12411">
    <property type="entry name" value="CYSTEINE PROTEASE FAMILY C1-RELATED"/>
    <property type="match status" value="1"/>
</dbReference>
<feature type="domain" description="Peptidase C1A papain C-terminal" evidence="11">
    <location>
        <begin position="121"/>
        <end position="386"/>
    </location>
</feature>
<gene>
    <name evidence="13" type="ORF">PPL_05734</name>
</gene>
<dbReference type="SMART" id="SM00645">
    <property type="entry name" value="Pept_C1"/>
    <property type="match status" value="1"/>
</dbReference>
<evidence type="ECO:0000259" key="11">
    <source>
        <dbReference type="SMART" id="SM00645"/>
    </source>
</evidence>
<dbReference type="GO" id="GO:0008234">
    <property type="term" value="F:cysteine-type peptidase activity"/>
    <property type="evidence" value="ECO:0007669"/>
    <property type="project" value="UniProtKB-KW"/>
</dbReference>
<dbReference type="PROSITE" id="PS00139">
    <property type="entry name" value="THIOL_PROTEASE_CYS"/>
    <property type="match status" value="1"/>
</dbReference>
<dbReference type="Gene3D" id="3.90.70.10">
    <property type="entry name" value="Cysteine proteinases"/>
    <property type="match status" value="1"/>
</dbReference>
<evidence type="ECO:0000256" key="7">
    <source>
        <dbReference type="ARBA" id="ARBA00023157"/>
    </source>
</evidence>
<dbReference type="InParanoid" id="D3BB03"/>
<keyword evidence="6" id="KW-0865">Zymogen</keyword>
<dbReference type="EMBL" id="ADBJ01000025">
    <property type="protein sequence ID" value="EFA81740.1"/>
    <property type="molecule type" value="Genomic_DNA"/>
</dbReference>
<keyword evidence="4 10" id="KW-0732">Signal</keyword>
<keyword evidence="8" id="KW-0458">Lysosome</keyword>
<comment type="subcellular location">
    <subcellularLocation>
        <location evidence="1">Lysosome</location>
    </subcellularLocation>
</comment>
<accession>D3BB03</accession>
<dbReference type="STRING" id="670386.D3BB03"/>
<keyword evidence="3" id="KW-0645">Protease</keyword>
<evidence type="ECO:0000256" key="2">
    <source>
        <dbReference type="ARBA" id="ARBA00008455"/>
    </source>
</evidence>
<comment type="caution">
    <text evidence="13">The sequence shown here is derived from an EMBL/GenBank/DDBJ whole genome shotgun (WGS) entry which is preliminary data.</text>
</comment>
<evidence type="ECO:0000313" key="13">
    <source>
        <dbReference type="EMBL" id="EFA81740.1"/>
    </source>
</evidence>
<dbReference type="OMA" id="HEGWMTE"/>
<dbReference type="InterPro" id="IPR025660">
    <property type="entry name" value="Pept_his_AS"/>
</dbReference>
<evidence type="ECO:0000256" key="5">
    <source>
        <dbReference type="ARBA" id="ARBA00022807"/>
    </source>
</evidence>
<evidence type="ECO:0000256" key="10">
    <source>
        <dbReference type="SAM" id="SignalP"/>
    </source>
</evidence>
<dbReference type="CDD" id="cd02248">
    <property type="entry name" value="Peptidase_C1A"/>
    <property type="match status" value="1"/>
</dbReference>
<dbReference type="AlphaFoldDB" id="D3BB03"/>
<keyword evidence="5" id="KW-0788">Thiol protease</keyword>
<dbReference type="InterPro" id="IPR013201">
    <property type="entry name" value="Prot_inhib_I29"/>
</dbReference>
<dbReference type="PRINTS" id="PR00705">
    <property type="entry name" value="PAPAIN"/>
</dbReference>
<dbReference type="InterPro" id="IPR013128">
    <property type="entry name" value="Peptidase_C1A"/>
</dbReference>
<keyword evidence="14" id="KW-1185">Reference proteome</keyword>
<evidence type="ECO:0000256" key="1">
    <source>
        <dbReference type="ARBA" id="ARBA00004371"/>
    </source>
</evidence>
<evidence type="ECO:0000256" key="8">
    <source>
        <dbReference type="ARBA" id="ARBA00023228"/>
    </source>
</evidence>
<protein>
    <recommendedName>
        <fullName evidence="15">Cysteine proteinase</fullName>
    </recommendedName>
</protein>
<sequence length="387" mass="41182">MYRLSVYLLACTVFMLAVLSANATLTERQYQDSFVSWMQTHNVKYTTQEFNHRYGVFKKNLNFVNQWNAKGSSTVLGMNVFADLTNAEYQRIYLGSKIDTSSMMNANAARLFDRTYNVKALSPTVDWRQKGAVTHIKNQQQCGSCWSFSTTGSIEGAHEIATGNLVSLSEQNLIDCSTAEGNQGCNGGLMTNAFEYVIKNGGIDTEASYPYSATGPNKCRYNPANSGATISSYVNVTVGSETALMAAANIGPVSVAIDASHNSFQLYDSGIYYESKCSTTQLDHGVLVVGYGSGPADSSTGTSGSWASSGSSDSGSSTGSADSGTGSTGTGSTGSGAASLLTQAKTENYWIVKNSWGPEWGLTGYILMSKDRNNNCGIASSASYPVV</sequence>
<dbReference type="InterPro" id="IPR039417">
    <property type="entry name" value="Peptidase_C1A_papain-like"/>
</dbReference>
<dbReference type="InterPro" id="IPR025661">
    <property type="entry name" value="Pept_asp_AS"/>
</dbReference>
<dbReference type="Pfam" id="PF00112">
    <property type="entry name" value="Peptidase_C1"/>
    <property type="match status" value="2"/>
</dbReference>
<dbReference type="SUPFAM" id="SSF54001">
    <property type="entry name" value="Cysteine proteinases"/>
    <property type="match status" value="1"/>
</dbReference>
<feature type="domain" description="Cathepsin propeptide inhibitor" evidence="12">
    <location>
        <begin position="34"/>
        <end position="89"/>
    </location>
</feature>
<feature type="signal peptide" evidence="10">
    <location>
        <begin position="1"/>
        <end position="23"/>
    </location>
</feature>
<keyword evidence="5" id="KW-0378">Hydrolase</keyword>
<dbReference type="RefSeq" id="XP_020433857.1">
    <property type="nucleotide sequence ID" value="XM_020576608.1"/>
</dbReference>
<evidence type="ECO:0000256" key="4">
    <source>
        <dbReference type="ARBA" id="ARBA00022729"/>
    </source>
</evidence>
<dbReference type="InterPro" id="IPR000169">
    <property type="entry name" value="Pept_cys_AS"/>
</dbReference>
<evidence type="ECO:0000259" key="12">
    <source>
        <dbReference type="SMART" id="SM00848"/>
    </source>
</evidence>
<keyword evidence="7" id="KW-1015">Disulfide bond</keyword>
<evidence type="ECO:0000256" key="9">
    <source>
        <dbReference type="SAM" id="MobiDB-lite"/>
    </source>
</evidence>
<evidence type="ECO:0000256" key="3">
    <source>
        <dbReference type="ARBA" id="ARBA00022670"/>
    </source>
</evidence>
<dbReference type="InterPro" id="IPR038765">
    <property type="entry name" value="Papain-like_cys_pep_sf"/>
</dbReference>
<dbReference type="MEROPS" id="C01.A57"/>
<name>D3BB03_HETP5</name>
<dbReference type="GeneID" id="31361218"/>
<dbReference type="Proteomes" id="UP000001396">
    <property type="component" value="Unassembled WGS sequence"/>
</dbReference>
<evidence type="ECO:0008006" key="15">
    <source>
        <dbReference type="Google" id="ProtNLM"/>
    </source>
</evidence>
<dbReference type="GO" id="GO:0006508">
    <property type="term" value="P:proteolysis"/>
    <property type="evidence" value="ECO:0007669"/>
    <property type="project" value="UniProtKB-KW"/>
</dbReference>
<dbReference type="PROSITE" id="PS00640">
    <property type="entry name" value="THIOL_PROTEASE_ASN"/>
    <property type="match status" value="1"/>
</dbReference>
<evidence type="ECO:0000313" key="14">
    <source>
        <dbReference type="Proteomes" id="UP000001396"/>
    </source>
</evidence>
<feature type="compositionally biased region" description="Low complexity" evidence="9">
    <location>
        <begin position="300"/>
        <end position="325"/>
    </location>
</feature>